<accession>A0A0E0MXZ3</accession>
<reference evidence="3" key="1">
    <citation type="submission" date="2013-06" db="EMBL/GenBank/DDBJ databases">
        <authorList>
            <person name="Zhao Q."/>
        </authorList>
    </citation>
    <scope>NUCLEOTIDE SEQUENCE</scope>
    <source>
        <strain evidence="3">cv. W1943</strain>
    </source>
</reference>
<evidence type="ECO:0000313" key="3">
    <source>
        <dbReference type="Proteomes" id="UP000008022"/>
    </source>
</evidence>
<dbReference type="Proteomes" id="UP000008022">
    <property type="component" value="Unassembled WGS sequence"/>
</dbReference>
<name>A0A0E0MXZ3_ORYRU</name>
<dbReference type="Gramene" id="ORUFI01G21820.1">
    <property type="protein sequence ID" value="ORUFI01G21820.1"/>
    <property type="gene ID" value="ORUFI01G21820"/>
</dbReference>
<dbReference type="HOGENOM" id="CLU_1362301_0_0_1"/>
<dbReference type="OMA" id="VAWAKPA"/>
<dbReference type="AlphaFoldDB" id="A0A0E0MXZ3"/>
<evidence type="ECO:0000313" key="2">
    <source>
        <dbReference type="EnsemblPlants" id="ORUFI01G21820.1"/>
    </source>
</evidence>
<proteinExistence type="predicted"/>
<reference evidence="2" key="2">
    <citation type="submission" date="2015-06" db="UniProtKB">
        <authorList>
            <consortium name="EnsemblPlants"/>
        </authorList>
    </citation>
    <scope>IDENTIFICATION</scope>
</reference>
<evidence type="ECO:0000256" key="1">
    <source>
        <dbReference type="SAM" id="MobiDB-lite"/>
    </source>
</evidence>
<keyword evidence="3" id="KW-1185">Reference proteome</keyword>
<organism evidence="2 3">
    <name type="scientific">Oryza rufipogon</name>
    <name type="common">Brownbeard rice</name>
    <name type="synonym">Asian wild rice</name>
    <dbReference type="NCBI Taxonomy" id="4529"/>
    <lineage>
        <taxon>Eukaryota</taxon>
        <taxon>Viridiplantae</taxon>
        <taxon>Streptophyta</taxon>
        <taxon>Embryophyta</taxon>
        <taxon>Tracheophyta</taxon>
        <taxon>Spermatophyta</taxon>
        <taxon>Magnoliopsida</taxon>
        <taxon>Liliopsida</taxon>
        <taxon>Poales</taxon>
        <taxon>Poaceae</taxon>
        <taxon>BOP clade</taxon>
        <taxon>Oryzoideae</taxon>
        <taxon>Oryzeae</taxon>
        <taxon>Oryzinae</taxon>
        <taxon>Oryza</taxon>
    </lineage>
</organism>
<dbReference type="EnsemblPlants" id="ORUFI01G21820.1">
    <property type="protein sequence ID" value="ORUFI01G21820.1"/>
    <property type="gene ID" value="ORUFI01G21820"/>
</dbReference>
<protein>
    <submittedName>
        <fullName evidence="2">Uncharacterized protein</fullName>
    </submittedName>
</protein>
<sequence>MPLSPPFPSSSSPPLTFLLWAGRPAGEEEVTGARRERRSDCRRRGDGARRYKSRLCGAMSSSRGPSSPLSHPNPIDPFAAVAAATAEAPPLRNPIIPHDPPSPEMEATAEALTWEGCCVGGGAGLSISLTCTGGSIGRSGGAAGVAWAKPARGRAAAAAALRVQGGQAGVRDGAEAEEMQLRRVQGADHGYGQALPLPHPLR</sequence>
<feature type="compositionally biased region" description="Low complexity" evidence="1">
    <location>
        <begin position="60"/>
        <end position="72"/>
    </location>
</feature>
<feature type="region of interest" description="Disordered" evidence="1">
    <location>
        <begin position="22"/>
        <end position="76"/>
    </location>
</feature>
<feature type="compositionally biased region" description="Basic and acidic residues" evidence="1">
    <location>
        <begin position="31"/>
        <end position="49"/>
    </location>
</feature>